<dbReference type="SUPFAM" id="SSF56219">
    <property type="entry name" value="DNase I-like"/>
    <property type="match status" value="1"/>
</dbReference>
<comment type="caution">
    <text evidence="3">The sequence shown here is derived from an EMBL/GenBank/DDBJ whole genome shotgun (WGS) entry which is preliminary data.</text>
</comment>
<proteinExistence type="predicted"/>
<accession>A0A7J8ZJ42</accession>
<keyword evidence="1" id="KW-0479">Metal-binding</keyword>
<evidence type="ECO:0000259" key="2">
    <source>
        <dbReference type="PROSITE" id="PS50158"/>
    </source>
</evidence>
<dbReference type="PANTHER" id="PTHR33710">
    <property type="entry name" value="BNAC02G09200D PROTEIN"/>
    <property type="match status" value="1"/>
</dbReference>
<gene>
    <name evidence="3" type="ORF">Golax_010945</name>
</gene>
<evidence type="ECO:0000256" key="1">
    <source>
        <dbReference type="PROSITE-ProRule" id="PRU00047"/>
    </source>
</evidence>
<reference evidence="3 4" key="1">
    <citation type="journal article" date="2019" name="Genome Biol. Evol.">
        <title>Insights into the evolution of the New World diploid cottons (Gossypium, subgenus Houzingenia) based on genome sequencing.</title>
        <authorList>
            <person name="Grover C.E."/>
            <person name="Arick M.A. 2nd"/>
            <person name="Thrash A."/>
            <person name="Conover J.L."/>
            <person name="Sanders W.S."/>
            <person name="Peterson D.G."/>
            <person name="Frelichowski J.E."/>
            <person name="Scheffler J.A."/>
            <person name="Scheffler B.E."/>
            <person name="Wendel J.F."/>
        </authorList>
    </citation>
    <scope>NUCLEOTIDE SEQUENCE [LARGE SCALE GENOMIC DNA]</scope>
    <source>
        <strain evidence="3">4</strain>
        <tissue evidence="3">Leaf</tissue>
    </source>
</reference>
<dbReference type="InterPro" id="IPR001878">
    <property type="entry name" value="Znf_CCHC"/>
</dbReference>
<dbReference type="AlphaFoldDB" id="A0A7J8ZJ42"/>
<evidence type="ECO:0000313" key="3">
    <source>
        <dbReference type="EMBL" id="MBA0711798.1"/>
    </source>
</evidence>
<dbReference type="PANTHER" id="PTHR33710:SF77">
    <property type="entry name" value="DNASE I-LIKE SUPERFAMILY PROTEIN"/>
    <property type="match status" value="1"/>
</dbReference>
<dbReference type="GO" id="GO:0003676">
    <property type="term" value="F:nucleic acid binding"/>
    <property type="evidence" value="ECO:0007669"/>
    <property type="project" value="InterPro"/>
</dbReference>
<dbReference type="GO" id="GO:0008270">
    <property type="term" value="F:zinc ion binding"/>
    <property type="evidence" value="ECO:0007669"/>
    <property type="project" value="UniProtKB-KW"/>
</dbReference>
<name>A0A7J8ZJ42_9ROSI</name>
<dbReference type="Proteomes" id="UP000593574">
    <property type="component" value="Unassembled WGS sequence"/>
</dbReference>
<dbReference type="PROSITE" id="PS50158">
    <property type="entry name" value="ZF_CCHC"/>
    <property type="match status" value="1"/>
</dbReference>
<feature type="domain" description="CCHC-type" evidence="2">
    <location>
        <begin position="167"/>
        <end position="182"/>
    </location>
</feature>
<organism evidence="3 4">
    <name type="scientific">Gossypium laxum</name>
    <dbReference type="NCBI Taxonomy" id="34288"/>
    <lineage>
        <taxon>Eukaryota</taxon>
        <taxon>Viridiplantae</taxon>
        <taxon>Streptophyta</taxon>
        <taxon>Embryophyta</taxon>
        <taxon>Tracheophyta</taxon>
        <taxon>Spermatophyta</taxon>
        <taxon>Magnoliopsida</taxon>
        <taxon>eudicotyledons</taxon>
        <taxon>Gunneridae</taxon>
        <taxon>Pentapetalae</taxon>
        <taxon>rosids</taxon>
        <taxon>malvids</taxon>
        <taxon>Malvales</taxon>
        <taxon>Malvaceae</taxon>
        <taxon>Malvoideae</taxon>
        <taxon>Gossypium</taxon>
    </lineage>
</organism>
<protein>
    <recommendedName>
        <fullName evidence="2">CCHC-type domain-containing protein</fullName>
    </recommendedName>
</protein>
<dbReference type="InterPro" id="IPR036691">
    <property type="entry name" value="Endo/exonu/phosph_ase_sf"/>
</dbReference>
<keyword evidence="4" id="KW-1185">Reference proteome</keyword>
<sequence length="700" mass="78858">MNSISSDDGKGGGDYFNEDRNTKKVYFKEARVDSDVNMVVNLVPTPRISWKDKLLEGGTVGSMAFSMDYDIIDREDFVFTNGDILQSTINGILGPWMVLRHYLTIQPWTVDFNLLQPFPSMVMVWIHIPRLLGFLSKRRVLKEIGSLVGKRNERVQWVEFESLLVVCFSCGRYGHVKGLCPSAVAYLNLSGGKEMDLVSVTEGLASMEAEEPFSPWIIIELKSRRNKKDTRIQKVNIMAKGLTRSRFDVLSLIDNGNVGAGPRVEPLCEKTEVTKVMGQVGKNGPGEPNVNMAMVKNGSSLENIGPALVMLDVQLAIEGVITVEGFGNTSLYFNPMFEGPIESVVELNFGILDPKQNSMVFFKENDDPNFTKAIIKECPIGYSKSQLASKTHGLGNCQGYANSKFPRIFHKYNREHRPDLIGLLEMRVSGGKVDSIIAKLGFLFSYHIKRMGQAIERRCSIFGDLMDSTELHDLGFRGPHFTWNRLGVFEKLDRVICNDTYNFSFPYSMVTHLPRLKSDHKPACLSPMLEFRSSRGFTFRFLAGWVKHPTFSIFVKETWKVSRSMSMAHSEFTNQKVLDCVNSVYLNQVEIENDLGDWILDNEELKLEAIIFYEKLYGKHPGLMMDLPIGVFPYLNDGEVQFLSKSVSNEEIMATLFYTTPLKAQLVMGTMLCFTRVSGSMLVPLYVIGLKGSSQEATLI</sequence>
<evidence type="ECO:0000313" key="4">
    <source>
        <dbReference type="Proteomes" id="UP000593574"/>
    </source>
</evidence>
<keyword evidence="1" id="KW-0862">Zinc</keyword>
<keyword evidence="1" id="KW-0863">Zinc-finger</keyword>
<dbReference type="EMBL" id="JABEZV010000005">
    <property type="protein sequence ID" value="MBA0711798.1"/>
    <property type="molecule type" value="Genomic_DNA"/>
</dbReference>